<organism evidence="1 2">
    <name type="scientific">Camellia sinensis</name>
    <name type="common">Tea plant</name>
    <name type="synonym">Thea sinensis</name>
    <dbReference type="NCBI Taxonomy" id="4442"/>
    <lineage>
        <taxon>Eukaryota</taxon>
        <taxon>Viridiplantae</taxon>
        <taxon>Streptophyta</taxon>
        <taxon>Embryophyta</taxon>
        <taxon>Tracheophyta</taxon>
        <taxon>Spermatophyta</taxon>
        <taxon>Magnoliopsida</taxon>
        <taxon>eudicotyledons</taxon>
        <taxon>Gunneridae</taxon>
        <taxon>Pentapetalae</taxon>
        <taxon>asterids</taxon>
        <taxon>Ericales</taxon>
        <taxon>Theaceae</taxon>
        <taxon>Camellia</taxon>
    </lineage>
</organism>
<gene>
    <name evidence="1" type="ORF">HYC85_006161</name>
</gene>
<dbReference type="AlphaFoldDB" id="A0A7J7HL77"/>
<evidence type="ECO:0000313" key="2">
    <source>
        <dbReference type="Proteomes" id="UP000593564"/>
    </source>
</evidence>
<accession>A0A7J7HL77</accession>
<sequence length="60" mass="7048">MVFTEPSKNTTTSLVPLSFSVLNTKLFLGLYKISFHLPNYILIFQNKFRKQVLNFRKVKP</sequence>
<protein>
    <submittedName>
        <fullName evidence="1">Uncharacterized protein</fullName>
    </submittedName>
</protein>
<dbReference type="Proteomes" id="UP000593564">
    <property type="component" value="Unassembled WGS sequence"/>
</dbReference>
<reference evidence="1 2" key="2">
    <citation type="submission" date="2020-07" db="EMBL/GenBank/DDBJ databases">
        <title>Genome assembly of wild tea tree DASZ reveals pedigree and selection history of tea varieties.</title>
        <authorList>
            <person name="Zhang W."/>
        </authorList>
    </citation>
    <scope>NUCLEOTIDE SEQUENCE [LARGE SCALE GENOMIC DNA]</scope>
    <source>
        <strain evidence="2">cv. G240</strain>
        <tissue evidence="1">Leaf</tissue>
    </source>
</reference>
<keyword evidence="2" id="KW-1185">Reference proteome</keyword>
<reference evidence="2" key="1">
    <citation type="journal article" date="2020" name="Nat. Commun.">
        <title>Genome assembly of wild tea tree DASZ reveals pedigree and selection history of tea varieties.</title>
        <authorList>
            <person name="Zhang W."/>
            <person name="Zhang Y."/>
            <person name="Qiu H."/>
            <person name="Guo Y."/>
            <person name="Wan H."/>
            <person name="Zhang X."/>
            <person name="Scossa F."/>
            <person name="Alseekh S."/>
            <person name="Zhang Q."/>
            <person name="Wang P."/>
            <person name="Xu L."/>
            <person name="Schmidt M.H."/>
            <person name="Jia X."/>
            <person name="Li D."/>
            <person name="Zhu A."/>
            <person name="Guo F."/>
            <person name="Chen W."/>
            <person name="Ni D."/>
            <person name="Usadel B."/>
            <person name="Fernie A.R."/>
            <person name="Wen W."/>
        </authorList>
    </citation>
    <scope>NUCLEOTIDE SEQUENCE [LARGE SCALE GENOMIC DNA]</scope>
    <source>
        <strain evidence="2">cv. G240</strain>
    </source>
</reference>
<evidence type="ECO:0000313" key="1">
    <source>
        <dbReference type="EMBL" id="KAF5953305.1"/>
    </source>
</evidence>
<name>A0A7J7HL77_CAMSI</name>
<dbReference type="EMBL" id="JACBKZ010000003">
    <property type="protein sequence ID" value="KAF5953305.1"/>
    <property type="molecule type" value="Genomic_DNA"/>
</dbReference>
<proteinExistence type="predicted"/>
<comment type="caution">
    <text evidence="1">The sequence shown here is derived from an EMBL/GenBank/DDBJ whole genome shotgun (WGS) entry which is preliminary data.</text>
</comment>